<dbReference type="AlphaFoldDB" id="A0A835P6Y7"/>
<proteinExistence type="predicted"/>
<dbReference type="EMBL" id="JADCNL010000526">
    <property type="protein sequence ID" value="KAG0446985.1"/>
    <property type="molecule type" value="Genomic_DNA"/>
</dbReference>
<protein>
    <recommendedName>
        <fullName evidence="3">Methyltransferase type 11 domain-containing protein</fullName>
    </recommendedName>
</protein>
<accession>A0A835P6Y7</accession>
<sequence>MVFSYPQLQGHSHYDGNLGDHTSLPCPSDLLVEEHHSNYGKPWAGGRDVFVFLASAIALKSFDLVLKVGCGTLPVGLHFIRYLDSGHFQFFERDELSLLAALRYELPSHGLLNKRLLIRKGDDMDFSRFGKDNSFDLIYASAVFLHIPDQLV</sequence>
<dbReference type="PANTHER" id="PTHR37886">
    <property type="entry name" value="S-ADENOSYL-L-METHIONINE-DEPENDENT METHYLTRANSFERASES SUPERFAMILY PROTEIN"/>
    <property type="match status" value="1"/>
</dbReference>
<organism evidence="1 2">
    <name type="scientific">Vanilla planifolia</name>
    <name type="common">Vanilla</name>
    <dbReference type="NCBI Taxonomy" id="51239"/>
    <lineage>
        <taxon>Eukaryota</taxon>
        <taxon>Viridiplantae</taxon>
        <taxon>Streptophyta</taxon>
        <taxon>Embryophyta</taxon>
        <taxon>Tracheophyta</taxon>
        <taxon>Spermatophyta</taxon>
        <taxon>Magnoliopsida</taxon>
        <taxon>Liliopsida</taxon>
        <taxon>Asparagales</taxon>
        <taxon>Orchidaceae</taxon>
        <taxon>Vanilloideae</taxon>
        <taxon>Vanilleae</taxon>
        <taxon>Vanilla</taxon>
    </lineage>
</organism>
<dbReference type="SUPFAM" id="SSF53335">
    <property type="entry name" value="S-adenosyl-L-methionine-dependent methyltransferases"/>
    <property type="match status" value="1"/>
</dbReference>
<dbReference type="Proteomes" id="UP000636800">
    <property type="component" value="Unassembled WGS sequence"/>
</dbReference>
<gene>
    <name evidence="1" type="ORF">HPP92_028573</name>
</gene>
<evidence type="ECO:0008006" key="3">
    <source>
        <dbReference type="Google" id="ProtNLM"/>
    </source>
</evidence>
<evidence type="ECO:0000313" key="1">
    <source>
        <dbReference type="EMBL" id="KAG0446985.1"/>
    </source>
</evidence>
<evidence type="ECO:0000313" key="2">
    <source>
        <dbReference type="Proteomes" id="UP000636800"/>
    </source>
</evidence>
<dbReference type="Gene3D" id="3.40.50.150">
    <property type="entry name" value="Vaccinia Virus protein VP39"/>
    <property type="match status" value="1"/>
</dbReference>
<dbReference type="PANTHER" id="PTHR37886:SF1">
    <property type="entry name" value="S-ADENOSYL-L-METHIONINE-DEPENDENT METHYLTRANSFERASES SUPERFAMILY PROTEIN"/>
    <property type="match status" value="1"/>
</dbReference>
<dbReference type="InterPro" id="IPR029063">
    <property type="entry name" value="SAM-dependent_MTases_sf"/>
</dbReference>
<dbReference type="OrthoDB" id="2196187at2759"/>
<comment type="caution">
    <text evidence="1">The sequence shown here is derived from an EMBL/GenBank/DDBJ whole genome shotgun (WGS) entry which is preliminary data.</text>
</comment>
<reference evidence="1 2" key="1">
    <citation type="journal article" date="2020" name="Nat. Food">
        <title>A phased Vanilla planifolia genome enables genetic improvement of flavour and production.</title>
        <authorList>
            <person name="Hasing T."/>
            <person name="Tang H."/>
            <person name="Brym M."/>
            <person name="Khazi F."/>
            <person name="Huang T."/>
            <person name="Chambers A.H."/>
        </authorList>
    </citation>
    <scope>NUCLEOTIDE SEQUENCE [LARGE SCALE GENOMIC DNA]</scope>
    <source>
        <tissue evidence="1">Leaf</tissue>
    </source>
</reference>
<name>A0A835P6Y7_VANPL</name>
<keyword evidence="2" id="KW-1185">Reference proteome</keyword>